<dbReference type="EMBL" id="JBJQND010000016">
    <property type="protein sequence ID" value="KAL3848460.1"/>
    <property type="molecule type" value="Genomic_DNA"/>
</dbReference>
<keyword evidence="3" id="KW-1185">Reference proteome</keyword>
<evidence type="ECO:0000313" key="2">
    <source>
        <dbReference type="EMBL" id="KAL3848460.1"/>
    </source>
</evidence>
<name>A0ABD3UHL6_SINWO</name>
<dbReference type="AlphaFoldDB" id="A0ABD3UHL6"/>
<evidence type="ECO:0000256" key="1">
    <source>
        <dbReference type="SAM" id="SignalP"/>
    </source>
</evidence>
<protein>
    <submittedName>
        <fullName evidence="2">Uncharacterized protein</fullName>
    </submittedName>
</protein>
<accession>A0ABD3UHL6</accession>
<sequence length="77" mass="8817">MRHSLFFLAAVILLAMTMEVVSNPLFASGCMWRCSSHFNTCFKACTFRSEINQFEDPACLKNCLVTLETCHQYCARK</sequence>
<organism evidence="2 3">
    <name type="scientific">Sinanodonta woodiana</name>
    <name type="common">Chinese pond mussel</name>
    <name type="synonym">Anodonta woodiana</name>
    <dbReference type="NCBI Taxonomy" id="1069815"/>
    <lineage>
        <taxon>Eukaryota</taxon>
        <taxon>Metazoa</taxon>
        <taxon>Spiralia</taxon>
        <taxon>Lophotrochozoa</taxon>
        <taxon>Mollusca</taxon>
        <taxon>Bivalvia</taxon>
        <taxon>Autobranchia</taxon>
        <taxon>Heteroconchia</taxon>
        <taxon>Palaeoheterodonta</taxon>
        <taxon>Unionida</taxon>
        <taxon>Unionoidea</taxon>
        <taxon>Unionidae</taxon>
        <taxon>Unioninae</taxon>
        <taxon>Sinanodonta</taxon>
    </lineage>
</organism>
<reference evidence="2 3" key="1">
    <citation type="submission" date="2024-11" db="EMBL/GenBank/DDBJ databases">
        <title>Chromosome-level genome assembly of the freshwater bivalve Anodonta woodiana.</title>
        <authorList>
            <person name="Chen X."/>
        </authorList>
    </citation>
    <scope>NUCLEOTIDE SEQUENCE [LARGE SCALE GENOMIC DNA]</scope>
    <source>
        <strain evidence="2">MN2024</strain>
        <tissue evidence="2">Gills</tissue>
    </source>
</reference>
<proteinExistence type="predicted"/>
<feature type="chain" id="PRO_5044794078" evidence="1">
    <location>
        <begin position="23"/>
        <end position="77"/>
    </location>
</feature>
<keyword evidence="1" id="KW-0732">Signal</keyword>
<comment type="caution">
    <text evidence="2">The sequence shown here is derived from an EMBL/GenBank/DDBJ whole genome shotgun (WGS) entry which is preliminary data.</text>
</comment>
<evidence type="ECO:0000313" key="3">
    <source>
        <dbReference type="Proteomes" id="UP001634394"/>
    </source>
</evidence>
<dbReference type="Proteomes" id="UP001634394">
    <property type="component" value="Unassembled WGS sequence"/>
</dbReference>
<gene>
    <name evidence="2" type="ORF">ACJMK2_019316</name>
</gene>
<dbReference type="PROSITE" id="PS51257">
    <property type="entry name" value="PROKAR_LIPOPROTEIN"/>
    <property type="match status" value="1"/>
</dbReference>
<feature type="signal peptide" evidence="1">
    <location>
        <begin position="1"/>
        <end position="22"/>
    </location>
</feature>